<feature type="non-terminal residue" evidence="1">
    <location>
        <position position="1"/>
    </location>
</feature>
<dbReference type="Proteomes" id="UP001381693">
    <property type="component" value="Unassembled WGS sequence"/>
</dbReference>
<proteinExistence type="predicted"/>
<comment type="caution">
    <text evidence="1">The sequence shown here is derived from an EMBL/GenBank/DDBJ whole genome shotgun (WGS) entry which is preliminary data.</text>
</comment>
<protein>
    <submittedName>
        <fullName evidence="1">Uncharacterized protein</fullName>
    </submittedName>
</protein>
<sequence>HRQLFDLQLTNSFSIHSSPTAFRFTVHRQLFDSRLTDSFSIHSSPTAMRFTAHQQLVDSTGDRPMAYQLQ</sequence>
<dbReference type="EMBL" id="JAXCGZ010001307">
    <property type="protein sequence ID" value="KAK7085290.1"/>
    <property type="molecule type" value="Genomic_DNA"/>
</dbReference>
<keyword evidence="2" id="KW-1185">Reference proteome</keyword>
<reference evidence="1 2" key="1">
    <citation type="submission" date="2023-11" db="EMBL/GenBank/DDBJ databases">
        <title>Halocaridina rubra genome assembly.</title>
        <authorList>
            <person name="Smith C."/>
        </authorList>
    </citation>
    <scope>NUCLEOTIDE SEQUENCE [LARGE SCALE GENOMIC DNA]</scope>
    <source>
        <strain evidence="1">EP-1</strain>
        <tissue evidence="1">Whole</tissue>
    </source>
</reference>
<gene>
    <name evidence="1" type="ORF">SK128_023301</name>
</gene>
<name>A0AAN8XIS1_HALRR</name>
<dbReference type="AlphaFoldDB" id="A0AAN8XIS1"/>
<organism evidence="1 2">
    <name type="scientific">Halocaridina rubra</name>
    <name type="common">Hawaiian red shrimp</name>
    <dbReference type="NCBI Taxonomy" id="373956"/>
    <lineage>
        <taxon>Eukaryota</taxon>
        <taxon>Metazoa</taxon>
        <taxon>Ecdysozoa</taxon>
        <taxon>Arthropoda</taxon>
        <taxon>Crustacea</taxon>
        <taxon>Multicrustacea</taxon>
        <taxon>Malacostraca</taxon>
        <taxon>Eumalacostraca</taxon>
        <taxon>Eucarida</taxon>
        <taxon>Decapoda</taxon>
        <taxon>Pleocyemata</taxon>
        <taxon>Caridea</taxon>
        <taxon>Atyoidea</taxon>
        <taxon>Atyidae</taxon>
        <taxon>Halocaridina</taxon>
    </lineage>
</organism>
<evidence type="ECO:0000313" key="1">
    <source>
        <dbReference type="EMBL" id="KAK7085290.1"/>
    </source>
</evidence>
<accession>A0AAN8XIS1</accession>
<evidence type="ECO:0000313" key="2">
    <source>
        <dbReference type="Proteomes" id="UP001381693"/>
    </source>
</evidence>